<evidence type="ECO:0000313" key="3">
    <source>
        <dbReference type="Proteomes" id="UP000467214"/>
    </source>
</evidence>
<sequence length="67" mass="7366">MSEEQFTNLSMIVFLGGLILFMGFIIWDLGKKSKAGKFGTFVLFLALGTGVAGFVFKNALVEFILLK</sequence>
<keyword evidence="1" id="KW-1133">Transmembrane helix</keyword>
<proteinExistence type="predicted"/>
<dbReference type="Proteomes" id="UP000467214">
    <property type="component" value="Unassembled WGS sequence"/>
</dbReference>
<evidence type="ECO:0000256" key="1">
    <source>
        <dbReference type="SAM" id="Phobius"/>
    </source>
</evidence>
<protein>
    <submittedName>
        <fullName evidence="2">DUF2788 domain-containing protein</fullName>
    </submittedName>
</protein>
<feature type="transmembrane region" description="Helical" evidence="1">
    <location>
        <begin position="38"/>
        <end position="56"/>
    </location>
</feature>
<reference evidence="2 3" key="1">
    <citation type="submission" date="2019-12" db="EMBL/GenBank/DDBJ databases">
        <title>Neisseriaceae gen. nov. sp. Genome sequencing and assembly.</title>
        <authorList>
            <person name="Liu Z."/>
            <person name="Li A."/>
        </authorList>
    </citation>
    <scope>NUCLEOTIDE SEQUENCE [LARGE SCALE GENOMIC DNA]</scope>
    <source>
        <strain evidence="2 3">B2N2-7</strain>
    </source>
</reference>
<keyword evidence="3" id="KW-1185">Reference proteome</keyword>
<keyword evidence="1" id="KW-0472">Membrane</keyword>
<name>A0A845BUJ4_9NEIS</name>
<dbReference type="EMBL" id="WSSB01000012">
    <property type="protein sequence ID" value="MXR37836.1"/>
    <property type="molecule type" value="Genomic_DNA"/>
</dbReference>
<evidence type="ECO:0000313" key="2">
    <source>
        <dbReference type="EMBL" id="MXR37836.1"/>
    </source>
</evidence>
<feature type="transmembrane region" description="Helical" evidence="1">
    <location>
        <begin position="6"/>
        <end position="26"/>
    </location>
</feature>
<dbReference type="Pfam" id="PF10981">
    <property type="entry name" value="DUF2788"/>
    <property type="match status" value="1"/>
</dbReference>
<organism evidence="2 3">
    <name type="scientific">Craterilacuibacter sinensis</name>
    <dbReference type="NCBI Taxonomy" id="2686017"/>
    <lineage>
        <taxon>Bacteria</taxon>
        <taxon>Pseudomonadati</taxon>
        <taxon>Pseudomonadota</taxon>
        <taxon>Betaproteobacteria</taxon>
        <taxon>Neisseriales</taxon>
        <taxon>Neisseriaceae</taxon>
        <taxon>Craterilacuibacter</taxon>
    </lineage>
</organism>
<accession>A0A845BUJ4</accession>
<gene>
    <name evidence="2" type="ORF">GQF02_12710</name>
</gene>
<keyword evidence="1" id="KW-0812">Transmembrane</keyword>
<dbReference type="AlphaFoldDB" id="A0A845BUJ4"/>
<dbReference type="InterPro" id="IPR021249">
    <property type="entry name" value="DUF2788"/>
</dbReference>
<comment type="caution">
    <text evidence="2">The sequence shown here is derived from an EMBL/GenBank/DDBJ whole genome shotgun (WGS) entry which is preliminary data.</text>
</comment>
<dbReference type="RefSeq" id="WP_124736183.1">
    <property type="nucleotide sequence ID" value="NZ_WSSB01000012.1"/>
</dbReference>